<proteinExistence type="predicted"/>
<name>A0A1I6TKZ2_9RHOB</name>
<protein>
    <submittedName>
        <fullName evidence="2">Aspartyl-tRNA(Asn)/glutamyl-tRNA(Gln) amidotransferase subunit A</fullName>
    </submittedName>
</protein>
<dbReference type="InterPro" id="IPR020556">
    <property type="entry name" value="Amidase_CS"/>
</dbReference>
<dbReference type="SUPFAM" id="SSF75304">
    <property type="entry name" value="Amidase signature (AS) enzymes"/>
    <property type="match status" value="1"/>
</dbReference>
<dbReference type="InterPro" id="IPR023631">
    <property type="entry name" value="Amidase_dom"/>
</dbReference>
<dbReference type="InterPro" id="IPR036928">
    <property type="entry name" value="AS_sf"/>
</dbReference>
<dbReference type="EMBL" id="FPAJ01000003">
    <property type="protein sequence ID" value="SFS89846.1"/>
    <property type="molecule type" value="Genomic_DNA"/>
</dbReference>
<dbReference type="InterPro" id="IPR000120">
    <property type="entry name" value="Amidase"/>
</dbReference>
<keyword evidence="2" id="KW-0808">Transferase</keyword>
<keyword evidence="3" id="KW-1185">Reference proteome</keyword>
<dbReference type="Pfam" id="PF01425">
    <property type="entry name" value="Amidase"/>
    <property type="match status" value="1"/>
</dbReference>
<evidence type="ECO:0000313" key="3">
    <source>
        <dbReference type="Proteomes" id="UP000199239"/>
    </source>
</evidence>
<evidence type="ECO:0000313" key="2">
    <source>
        <dbReference type="EMBL" id="SFS89846.1"/>
    </source>
</evidence>
<dbReference type="GO" id="GO:0016740">
    <property type="term" value="F:transferase activity"/>
    <property type="evidence" value="ECO:0007669"/>
    <property type="project" value="UniProtKB-KW"/>
</dbReference>
<dbReference type="PROSITE" id="PS00571">
    <property type="entry name" value="AMIDASES"/>
    <property type="match status" value="1"/>
</dbReference>
<dbReference type="Gene3D" id="3.90.1300.10">
    <property type="entry name" value="Amidase signature (AS) domain"/>
    <property type="match status" value="1"/>
</dbReference>
<dbReference type="OrthoDB" id="9811471at2"/>
<dbReference type="Proteomes" id="UP000199239">
    <property type="component" value="Unassembled WGS sequence"/>
</dbReference>
<sequence>MQDWLTMTAADLGRGIEDGQIDPVALCTTYLDAIDAHPLRDRIYARVTADRAMSEARAASDRAKTGQRLSRLDGVPISWKDLFDTAGVGTEAGSLLLKGRMPQDDAQVLKNATAMGLVCLGKTHMSELAFSGLGYNPSTATPPCVNDHGAVSGGSSSGAAASVAFGLAAAAIGSDTGGSVRIPAAWNDLVGLKTTAGRVSLDGVVPLAKQFDTVGPLCRSVEDAGLLLAALEGGKSADLSGFDLTGRRLAVLRTVAMDEIQDTPAGAFDAAVERLKDAGATVEILEFPELEDAVPLSGCLYTAEAYGLWRDVIEDNPTAMYSEILERFRLGKSHSGPDYIAAWAQLEGIRERYTRATAGFDAVILPTAPIVPPQLERLESDHDYYVSSNLMTLRNTRIGNLMGGCAITLPTGTASCGITLMGAPGCEERLLRLAAAAQEALA</sequence>
<dbReference type="PANTHER" id="PTHR11895:SF176">
    <property type="entry name" value="AMIDASE AMID-RELATED"/>
    <property type="match status" value="1"/>
</dbReference>
<reference evidence="3" key="1">
    <citation type="submission" date="2016-10" db="EMBL/GenBank/DDBJ databases">
        <authorList>
            <person name="Varghese N."/>
            <person name="Submissions S."/>
        </authorList>
    </citation>
    <scope>NUCLEOTIDE SEQUENCE [LARGE SCALE GENOMIC DNA]</scope>
    <source>
        <strain evidence="3">DSM 23422</strain>
    </source>
</reference>
<dbReference type="STRING" id="394264.SAMN04488040_2320"/>
<feature type="domain" description="Amidase" evidence="1">
    <location>
        <begin position="27"/>
        <end position="431"/>
    </location>
</feature>
<gene>
    <name evidence="2" type="ORF">SAMN04488040_2320</name>
</gene>
<dbReference type="AlphaFoldDB" id="A0A1I6TKZ2"/>
<dbReference type="PANTHER" id="PTHR11895">
    <property type="entry name" value="TRANSAMIDASE"/>
    <property type="match status" value="1"/>
</dbReference>
<organism evidence="2 3">
    <name type="scientific">Sulfitobacter marinus</name>
    <dbReference type="NCBI Taxonomy" id="394264"/>
    <lineage>
        <taxon>Bacteria</taxon>
        <taxon>Pseudomonadati</taxon>
        <taxon>Pseudomonadota</taxon>
        <taxon>Alphaproteobacteria</taxon>
        <taxon>Rhodobacterales</taxon>
        <taxon>Roseobacteraceae</taxon>
        <taxon>Sulfitobacter</taxon>
    </lineage>
</organism>
<evidence type="ECO:0000259" key="1">
    <source>
        <dbReference type="Pfam" id="PF01425"/>
    </source>
</evidence>
<accession>A0A1I6TKZ2</accession>
<dbReference type="RefSeq" id="WP_093916509.1">
    <property type="nucleotide sequence ID" value="NZ_FPAJ01000003.1"/>
</dbReference>